<dbReference type="PANTHER" id="PTHR47756">
    <property type="entry name" value="BLL6612 PROTEIN-RELATED"/>
    <property type="match status" value="1"/>
</dbReference>
<name>A0ABV8DPS0_9NOCA</name>
<proteinExistence type="inferred from homology"/>
<dbReference type="InterPro" id="IPR013249">
    <property type="entry name" value="RNA_pol_sigma70_r4_t2"/>
</dbReference>
<dbReference type="SUPFAM" id="SSF88946">
    <property type="entry name" value="Sigma2 domain of RNA polymerase sigma factors"/>
    <property type="match status" value="1"/>
</dbReference>
<dbReference type="Gene3D" id="1.10.10.10">
    <property type="entry name" value="Winged helix-like DNA-binding domain superfamily/Winged helix DNA-binding domain"/>
    <property type="match status" value="1"/>
</dbReference>
<dbReference type="Proteomes" id="UP001595696">
    <property type="component" value="Unassembled WGS sequence"/>
</dbReference>
<evidence type="ECO:0000313" key="9">
    <source>
        <dbReference type="EMBL" id="MFC3961417.1"/>
    </source>
</evidence>
<dbReference type="NCBIfam" id="TIGR02937">
    <property type="entry name" value="sigma70-ECF"/>
    <property type="match status" value="1"/>
</dbReference>
<dbReference type="Pfam" id="PF20239">
    <property type="entry name" value="DUF6596"/>
    <property type="match status" value="1"/>
</dbReference>
<dbReference type="InterPro" id="IPR036388">
    <property type="entry name" value="WH-like_DNA-bd_sf"/>
</dbReference>
<comment type="similarity">
    <text evidence="1">Belongs to the sigma-70 factor family. ECF subfamily.</text>
</comment>
<accession>A0ABV8DPS0</accession>
<dbReference type="InterPro" id="IPR014284">
    <property type="entry name" value="RNA_pol_sigma-70_dom"/>
</dbReference>
<evidence type="ECO:0000256" key="4">
    <source>
        <dbReference type="ARBA" id="ARBA00023125"/>
    </source>
</evidence>
<dbReference type="RefSeq" id="WP_378611171.1">
    <property type="nucleotide sequence ID" value="NZ_JBHSAX010000005.1"/>
</dbReference>
<keyword evidence="4" id="KW-0238">DNA-binding</keyword>
<keyword evidence="2" id="KW-0805">Transcription regulation</keyword>
<feature type="domain" description="RNA polymerase sigma factor 70 region 4 type 2" evidence="7">
    <location>
        <begin position="107"/>
        <end position="158"/>
    </location>
</feature>
<evidence type="ECO:0000259" key="6">
    <source>
        <dbReference type="Pfam" id="PF04542"/>
    </source>
</evidence>
<evidence type="ECO:0000256" key="5">
    <source>
        <dbReference type="ARBA" id="ARBA00023163"/>
    </source>
</evidence>
<reference evidence="10" key="1">
    <citation type="journal article" date="2019" name="Int. J. Syst. Evol. Microbiol.">
        <title>The Global Catalogue of Microorganisms (GCM) 10K type strain sequencing project: providing services to taxonomists for standard genome sequencing and annotation.</title>
        <authorList>
            <consortium name="The Broad Institute Genomics Platform"/>
            <consortium name="The Broad Institute Genome Sequencing Center for Infectious Disease"/>
            <person name="Wu L."/>
            <person name="Ma J."/>
        </authorList>
    </citation>
    <scope>NUCLEOTIDE SEQUENCE [LARGE SCALE GENOMIC DNA]</scope>
    <source>
        <strain evidence="10">CGMCC 4.7330</strain>
    </source>
</reference>
<dbReference type="InterPro" id="IPR013324">
    <property type="entry name" value="RNA_pol_sigma_r3/r4-like"/>
</dbReference>
<keyword evidence="3" id="KW-0731">Sigma factor</keyword>
<feature type="domain" description="DUF6596" evidence="8">
    <location>
        <begin position="174"/>
        <end position="274"/>
    </location>
</feature>
<evidence type="ECO:0000256" key="2">
    <source>
        <dbReference type="ARBA" id="ARBA00023015"/>
    </source>
</evidence>
<protein>
    <submittedName>
        <fullName evidence="9">RNA polymerase sigma factor</fullName>
    </submittedName>
</protein>
<keyword evidence="5" id="KW-0804">Transcription</keyword>
<evidence type="ECO:0000256" key="1">
    <source>
        <dbReference type="ARBA" id="ARBA00010641"/>
    </source>
</evidence>
<comment type="caution">
    <text evidence="9">The sequence shown here is derived from an EMBL/GenBank/DDBJ whole genome shotgun (WGS) entry which is preliminary data.</text>
</comment>
<dbReference type="EMBL" id="JBHSAX010000005">
    <property type="protein sequence ID" value="MFC3961417.1"/>
    <property type="molecule type" value="Genomic_DNA"/>
</dbReference>
<gene>
    <name evidence="9" type="ORF">ACFO0B_05375</name>
</gene>
<dbReference type="Pfam" id="PF04542">
    <property type="entry name" value="Sigma70_r2"/>
    <property type="match status" value="1"/>
</dbReference>
<evidence type="ECO:0000313" key="10">
    <source>
        <dbReference type="Proteomes" id="UP001595696"/>
    </source>
</evidence>
<feature type="domain" description="RNA polymerase sigma-70 region 2" evidence="6">
    <location>
        <begin position="10"/>
        <end position="76"/>
    </location>
</feature>
<sequence length="408" mass="43444">MSAPEPVGDLLRRCAPQVLTALVRRYGHFDAAEDAVQEALLAAVVAWPESGVPDDPRAWLVAVAARKLIDALRSDSARARREELLSLRTGAAAGQAVRDTDDTLELLFLCCHPALTPADRIALTLRAVGGLTTAEIARAFLVAEATMGKRITRAKRKIAGIGLAPLAPAEQPERLAAVLHVLYLIFTEGYAATAGPALHRTELSAEAIRLARLLHRLLPDEAEVTGVLALMLLTDARRAARTGPGGEPVPMAEQDRTRWDAAAIAEGTALITAALPTGIPGPYQLQAAIAALHDEAPSDAATDWPQIELLYRELRARADNPVTALNHAVAVAMARGPATALPLVLACAADPRLASDHRPDTVLGHLYERLGRRAEAGAAFRRAAALARTLPRERYLLARAARLAESGE</sequence>
<dbReference type="SUPFAM" id="SSF88659">
    <property type="entry name" value="Sigma3 and sigma4 domains of RNA polymerase sigma factors"/>
    <property type="match status" value="1"/>
</dbReference>
<dbReference type="Pfam" id="PF08281">
    <property type="entry name" value="Sigma70_r4_2"/>
    <property type="match status" value="1"/>
</dbReference>
<dbReference type="InterPro" id="IPR007627">
    <property type="entry name" value="RNA_pol_sigma70_r2"/>
</dbReference>
<evidence type="ECO:0000259" key="8">
    <source>
        <dbReference type="Pfam" id="PF20239"/>
    </source>
</evidence>
<evidence type="ECO:0000259" key="7">
    <source>
        <dbReference type="Pfam" id="PF08281"/>
    </source>
</evidence>
<organism evidence="9 10">
    <name type="scientific">Nocardia jiangsuensis</name>
    <dbReference type="NCBI Taxonomy" id="1691563"/>
    <lineage>
        <taxon>Bacteria</taxon>
        <taxon>Bacillati</taxon>
        <taxon>Actinomycetota</taxon>
        <taxon>Actinomycetes</taxon>
        <taxon>Mycobacteriales</taxon>
        <taxon>Nocardiaceae</taxon>
        <taxon>Nocardia</taxon>
    </lineage>
</organism>
<evidence type="ECO:0000256" key="3">
    <source>
        <dbReference type="ARBA" id="ARBA00023082"/>
    </source>
</evidence>
<dbReference type="PANTHER" id="PTHR47756:SF2">
    <property type="entry name" value="BLL6612 PROTEIN"/>
    <property type="match status" value="1"/>
</dbReference>
<dbReference type="InterPro" id="IPR013325">
    <property type="entry name" value="RNA_pol_sigma_r2"/>
</dbReference>
<dbReference type="InterPro" id="IPR046531">
    <property type="entry name" value="DUF6596"/>
</dbReference>
<keyword evidence="10" id="KW-1185">Reference proteome</keyword>
<dbReference type="Gene3D" id="1.10.1740.10">
    <property type="match status" value="1"/>
</dbReference>